<dbReference type="Pfam" id="PF14510">
    <property type="entry name" value="ABC_trans_N"/>
    <property type="match status" value="1"/>
</dbReference>
<feature type="transmembrane region" description="Helical" evidence="11">
    <location>
        <begin position="1151"/>
        <end position="1170"/>
    </location>
</feature>
<dbReference type="Pfam" id="PF19055">
    <property type="entry name" value="ABC2_membrane_7"/>
    <property type="match status" value="2"/>
</dbReference>
<feature type="transmembrane region" description="Helical" evidence="11">
    <location>
        <begin position="1182"/>
        <end position="1202"/>
    </location>
</feature>
<name>A0A8S9S9Y0_BRACR</name>
<dbReference type="CDD" id="cd03232">
    <property type="entry name" value="ABCG_PDR_domain2"/>
    <property type="match status" value="1"/>
</dbReference>
<keyword evidence="7" id="KW-0067">ATP-binding</keyword>
<keyword evidence="8 11" id="KW-1133">Transmembrane helix</keyword>
<keyword evidence="4 11" id="KW-0812">Transmembrane</keyword>
<dbReference type="InterPro" id="IPR013581">
    <property type="entry name" value="PDR_assoc"/>
</dbReference>
<evidence type="ECO:0000313" key="14">
    <source>
        <dbReference type="Proteomes" id="UP000712600"/>
    </source>
</evidence>
<feature type="domain" description="ABC transporter" evidence="12">
    <location>
        <begin position="59"/>
        <end position="281"/>
    </location>
</feature>
<feature type="transmembrane region" description="Helical" evidence="11">
    <location>
        <begin position="415"/>
        <end position="436"/>
    </location>
</feature>
<evidence type="ECO:0000256" key="11">
    <source>
        <dbReference type="SAM" id="Phobius"/>
    </source>
</evidence>
<evidence type="ECO:0000256" key="4">
    <source>
        <dbReference type="ARBA" id="ARBA00022692"/>
    </source>
</evidence>
<feature type="transmembrane region" description="Helical" evidence="11">
    <location>
        <begin position="533"/>
        <end position="554"/>
    </location>
</feature>
<accession>A0A8S9S9Y0</accession>
<feature type="transmembrane region" description="Helical" evidence="11">
    <location>
        <begin position="448"/>
        <end position="474"/>
    </location>
</feature>
<dbReference type="EMBL" id="QGKX02000088">
    <property type="protein sequence ID" value="KAF3589416.1"/>
    <property type="molecule type" value="Genomic_DNA"/>
</dbReference>
<dbReference type="Pfam" id="PF08370">
    <property type="entry name" value="PDR_assoc"/>
    <property type="match status" value="1"/>
</dbReference>
<feature type="transmembrane region" description="Helical" evidence="11">
    <location>
        <begin position="560"/>
        <end position="580"/>
    </location>
</feature>
<feature type="transmembrane region" description="Helical" evidence="11">
    <location>
        <begin position="1209"/>
        <end position="1227"/>
    </location>
</feature>
<feature type="region of interest" description="Disordered" evidence="10">
    <location>
        <begin position="1"/>
        <end position="46"/>
    </location>
</feature>
<dbReference type="InterPro" id="IPR034003">
    <property type="entry name" value="ABCG_PDR_2"/>
</dbReference>
<protein>
    <recommendedName>
        <fullName evidence="12">ABC transporter domain-containing protein</fullName>
    </recommendedName>
</protein>
<evidence type="ECO:0000313" key="13">
    <source>
        <dbReference type="EMBL" id="KAF3589416.1"/>
    </source>
</evidence>
<dbReference type="GO" id="GO:0005886">
    <property type="term" value="C:plasma membrane"/>
    <property type="evidence" value="ECO:0007669"/>
    <property type="project" value="UniProtKB-ARBA"/>
</dbReference>
<gene>
    <name evidence="13" type="ORF">F2Q69_00026775</name>
</gene>
<feature type="transmembrane region" description="Helical" evidence="11">
    <location>
        <begin position="1038"/>
        <end position="1058"/>
    </location>
</feature>
<feature type="compositionally biased region" description="Polar residues" evidence="10">
    <location>
        <begin position="15"/>
        <end position="27"/>
    </location>
</feature>
<evidence type="ECO:0000256" key="6">
    <source>
        <dbReference type="ARBA" id="ARBA00022741"/>
    </source>
</evidence>
<dbReference type="GO" id="GO:0140359">
    <property type="term" value="F:ABC-type transporter activity"/>
    <property type="evidence" value="ECO:0007669"/>
    <property type="project" value="InterPro"/>
</dbReference>
<comment type="caution">
    <text evidence="13">The sequence shown here is derived from an EMBL/GenBank/DDBJ whole genome shotgun (WGS) entry which is preliminary data.</text>
</comment>
<evidence type="ECO:0000256" key="9">
    <source>
        <dbReference type="ARBA" id="ARBA00023136"/>
    </source>
</evidence>
<keyword evidence="5" id="KW-0677">Repeat</keyword>
<dbReference type="InterPro" id="IPR043926">
    <property type="entry name" value="ABCG_dom"/>
</dbReference>
<dbReference type="GO" id="GO:0005524">
    <property type="term" value="F:ATP binding"/>
    <property type="evidence" value="ECO:0007669"/>
    <property type="project" value="UniProtKB-KW"/>
</dbReference>
<feature type="domain" description="ABC transporter" evidence="12">
    <location>
        <begin position="710"/>
        <end position="962"/>
    </location>
</feature>
<evidence type="ECO:0000256" key="8">
    <source>
        <dbReference type="ARBA" id="ARBA00022989"/>
    </source>
</evidence>
<comment type="subcellular location">
    <subcellularLocation>
        <location evidence="1">Membrane</location>
        <topology evidence="1">Multi-pass membrane protein</topology>
    </subcellularLocation>
</comment>
<dbReference type="SUPFAM" id="SSF52540">
    <property type="entry name" value="P-loop containing nucleoside triphosphate hydrolases"/>
    <property type="match status" value="2"/>
</dbReference>
<dbReference type="InterPro" id="IPR003439">
    <property type="entry name" value="ABC_transporter-like_ATP-bd"/>
</dbReference>
<feature type="transmembrane region" description="Helical" evidence="11">
    <location>
        <begin position="643"/>
        <end position="669"/>
    </location>
</feature>
<dbReference type="Pfam" id="PF01061">
    <property type="entry name" value="ABC2_membrane"/>
    <property type="match status" value="2"/>
</dbReference>
<dbReference type="SMART" id="SM00382">
    <property type="entry name" value="AAA"/>
    <property type="match status" value="1"/>
</dbReference>
<feature type="transmembrane region" description="Helical" evidence="11">
    <location>
        <begin position="1263"/>
        <end position="1286"/>
    </location>
</feature>
<evidence type="ECO:0000256" key="3">
    <source>
        <dbReference type="ARBA" id="ARBA00022448"/>
    </source>
</evidence>
<evidence type="ECO:0000259" key="12">
    <source>
        <dbReference type="PROSITE" id="PS50893"/>
    </source>
</evidence>
<dbReference type="InterPro" id="IPR003593">
    <property type="entry name" value="AAA+_ATPase"/>
</dbReference>
<dbReference type="Gene3D" id="3.40.50.300">
    <property type="entry name" value="P-loop containing nucleotide triphosphate hydrolases"/>
    <property type="match status" value="2"/>
</dbReference>
<dbReference type="Proteomes" id="UP000712600">
    <property type="component" value="Unassembled WGS sequence"/>
</dbReference>
<dbReference type="FunFam" id="3.40.50.300:FF:000059">
    <property type="entry name" value="ABC transporter G family member 40"/>
    <property type="match status" value="1"/>
</dbReference>
<keyword evidence="6" id="KW-0547">Nucleotide-binding</keyword>
<feature type="transmembrane region" description="Helical" evidence="11">
    <location>
        <begin position="587"/>
        <end position="607"/>
    </location>
</feature>
<dbReference type="Pfam" id="PF00005">
    <property type="entry name" value="ABC_tran"/>
    <property type="match status" value="1"/>
</dbReference>
<proteinExistence type="inferred from homology"/>
<dbReference type="InterPro" id="IPR027417">
    <property type="entry name" value="P-loop_NTPase"/>
</dbReference>
<dbReference type="PROSITE" id="PS50893">
    <property type="entry name" value="ABC_TRANSPORTER_2"/>
    <property type="match status" value="2"/>
</dbReference>
<dbReference type="InterPro" id="IPR013525">
    <property type="entry name" value="ABC2_TM"/>
</dbReference>
<organism evidence="13 14">
    <name type="scientific">Brassica cretica</name>
    <name type="common">Mustard</name>
    <dbReference type="NCBI Taxonomy" id="69181"/>
    <lineage>
        <taxon>Eukaryota</taxon>
        <taxon>Viridiplantae</taxon>
        <taxon>Streptophyta</taxon>
        <taxon>Embryophyta</taxon>
        <taxon>Tracheophyta</taxon>
        <taxon>Spermatophyta</taxon>
        <taxon>Magnoliopsida</taxon>
        <taxon>eudicotyledons</taxon>
        <taxon>Gunneridae</taxon>
        <taxon>Pentapetalae</taxon>
        <taxon>rosids</taxon>
        <taxon>malvids</taxon>
        <taxon>Brassicales</taxon>
        <taxon>Brassicaceae</taxon>
        <taxon>Brassiceae</taxon>
        <taxon>Brassica</taxon>
    </lineage>
</organism>
<evidence type="ECO:0000256" key="7">
    <source>
        <dbReference type="ARBA" id="ARBA00022840"/>
    </source>
</evidence>
<keyword evidence="3" id="KW-0813">Transport</keyword>
<comment type="similarity">
    <text evidence="2">Belongs to the ABC transporter superfamily. ABCG family. PDR (TC 3.A.1.205) subfamily.</text>
</comment>
<evidence type="ECO:0000256" key="2">
    <source>
        <dbReference type="ARBA" id="ARBA00006012"/>
    </source>
</evidence>
<evidence type="ECO:0000256" key="1">
    <source>
        <dbReference type="ARBA" id="ARBA00004141"/>
    </source>
</evidence>
<evidence type="ECO:0000256" key="10">
    <source>
        <dbReference type="SAM" id="MobiDB-lite"/>
    </source>
</evidence>
<evidence type="ECO:0000256" key="5">
    <source>
        <dbReference type="ARBA" id="ARBA00022737"/>
    </source>
</evidence>
<keyword evidence="9 11" id="KW-0472">Membrane</keyword>
<dbReference type="GO" id="GO:0016887">
    <property type="term" value="F:ATP hydrolysis activity"/>
    <property type="evidence" value="ECO:0007669"/>
    <property type="project" value="InterPro"/>
</dbReference>
<feature type="transmembrane region" description="Helical" evidence="11">
    <location>
        <begin position="1070"/>
        <end position="1088"/>
    </location>
</feature>
<dbReference type="PANTHER" id="PTHR19241">
    <property type="entry name" value="ATP-BINDING CASSETTE TRANSPORTER"/>
    <property type="match status" value="1"/>
</dbReference>
<feature type="transmembrane region" description="Helical" evidence="11">
    <location>
        <begin position="494"/>
        <end position="521"/>
    </location>
</feature>
<sequence length="1294" mass="147043">MDYDPAHAMSRGGSMRQSISRSVSRASRNLEDIFSPSARRTKSTNEDEEALKWAAIEKLPTYSRLRTSLMPALGEDDIYGNQILNKEVDVTKLDGEERARFIDVVFKVAEQDNERILTKLRNRIDRVGITLPTVEVRYDHLTVKADCYTGDRSLPSLTNTILGLDICKDTIVGDDMMRGISGGQKKRVTTGEMIVGPTKTLFMDEISTGLDSSTTFQIVKCLQQIVHLTEATVVISLLQPAPETFDLFDDIILLSEGQIVYQGPRDHIVEFFESFGFKCPERKGTADFLQEFLNRFNRIRSAADQAEWDPRIITHIPSINTNNTLRVEQVTSKKDQEQYWVDQTKPYRYITVPEFASKFKTFHVGTKLSNELSVPFDKSKGHKAALVFDKYSVKKSELLKTCWDKEWMLMKRNSFFYVFKTVQIIIIAAILSTVFLRTEMNTRNVADGNMYMGALLFGLIVNMFNGLAEMAMTIQRLPVFYKQRDLLFHPPWTYTLPTFLLGIPISIFETTAWMVVTYYSIGLAPEAERFFKQFLIIFLIQQMAAGIFRFIASICRTMTIANTGGMLALLVVFLTGGFLLPRREIPVWWRWAFWASPLSYGFNAISVNELFAPRWMNKLSSDNTTRLGTTMLNMWDVFDDENWYWIGIGGLFGFAVLFNGLFTLALSYLDPLGKPQAILPKEEDESKKEIPMENVSTKKGMVLPFTPLALSFDDVKYFVDMPAEMRDQGVQETRLQLLKGVTSTFRPGVLTALMGVSGAGKTTLMDVLAGRKTGGYIEGDIRVSGFPKKQETFARISGYCEQTDIHSPQVTVRESLIFSAFLRLAKEVSKEEKMMFVDQVMELVELVDLKDAIVGLPGVTGLSTEQRKRLTIAVELVANPSIIFMDEPTSGLDARAAAIVMRAVRNTVDTGRTVVCTIHQPSIDIFEAFDELLLMKRGGQVIYSGPLGRNSHKIVEYFEAIPGVPKIPEKYNPATWMLEASSLAAERNKQLVQELSVPPQGASDLYFATQFSQDTWGQYKSCLWKQWWTYWRSPDYNVVRFIFTLATALMIGSVFWQIGGKRSNVQDLTMVLGAIYSAVIFVGVNNCSTVQPMVAVERTVFYREKAAGMYSAIPYAISQVTCELPYVFIQTTYYSLIVYAMVGFEWKASKFFWFLFINYTSFLYWTYYGMMTVSLTPNHQVASIFASAFYGIFNLFSGFFIPRPKIPKWWIWYYWICPVAWTIYGLITSQYGDVDTPIAFPGGPPNLTVKQYLKDQYGFESDFMGPVAAVLVIFPVFFAFVFAFCIRTLNFQTR</sequence>
<reference evidence="13" key="1">
    <citation type="submission" date="2019-12" db="EMBL/GenBank/DDBJ databases">
        <title>Genome sequencing and annotation of Brassica cretica.</title>
        <authorList>
            <person name="Studholme D.J."/>
            <person name="Sarris P."/>
        </authorList>
    </citation>
    <scope>NUCLEOTIDE SEQUENCE</scope>
    <source>
        <strain evidence="13">PFS-109/04</strain>
        <tissue evidence="13">Leaf</tissue>
    </source>
</reference>
<dbReference type="InterPro" id="IPR029481">
    <property type="entry name" value="ABC_trans_N"/>
</dbReference>
<dbReference type="FunFam" id="3.40.50.300:FF:000532">
    <property type="entry name" value="ABC transporter G family member 34"/>
    <property type="match status" value="1"/>
</dbReference>